<dbReference type="RefSeq" id="WP_197701143.1">
    <property type="nucleotide sequence ID" value="NZ_LT607412.1"/>
</dbReference>
<sequence length="433" mass="47170">MTSRNQTRRAIWSRIIPATIALGSLVASTMTGPAPYAAAAISGPRPANPVITWDLNAQTAIWDVAAQQPNEQVRSFAMVSGAVYDALNAIAGTPYQPYLAAPPSSGTESADAAVAAAAHDVLAALFPDQQERLRAQYDAALVAVPDGRSKRGGITIGARAAAAMVTARQDDGAFGDQQWTPGTRPGQWRPTPPLFLSQGAWTGHMRPFLIPRASTFRTPAPPRLTSSAYTRDLNEVKEVGSATSTVRTQDQTEAAMWWHDRRSASWEIKRQLATTQRLDALQTARFFAMTDLIVADSGVSCFSQKDFWSYWRPVTAIQLADTDGNPKTTADPGWQSLLVTPPFPEYPSGHACGTGARMSLYRHFFGRDDIAFSGSSVDSGTTRQFTSFSQALNELIGARVWGGVHFRTADVEGAKLGEEVYRYAVRHYFRPRR</sequence>
<evidence type="ECO:0000313" key="2">
    <source>
        <dbReference type="EMBL" id="SCF04785.1"/>
    </source>
</evidence>
<name>A0A1C4X8V9_9ACTN</name>
<gene>
    <name evidence="2" type="ORF">GA0070607_4848</name>
</gene>
<dbReference type="Gene3D" id="1.10.606.20">
    <property type="match status" value="1"/>
</dbReference>
<dbReference type="AlphaFoldDB" id="A0A1C4X8V9"/>
<proteinExistence type="predicted"/>
<dbReference type="SUPFAM" id="SSF48317">
    <property type="entry name" value="Acid phosphatase/Vanadium-dependent haloperoxidase"/>
    <property type="match status" value="1"/>
</dbReference>
<organism evidence="2 3">
    <name type="scientific">Micromonospora coriariae</name>
    <dbReference type="NCBI Taxonomy" id="285665"/>
    <lineage>
        <taxon>Bacteria</taxon>
        <taxon>Bacillati</taxon>
        <taxon>Actinomycetota</taxon>
        <taxon>Actinomycetes</taxon>
        <taxon>Micromonosporales</taxon>
        <taxon>Micromonosporaceae</taxon>
        <taxon>Micromonospora</taxon>
    </lineage>
</organism>
<evidence type="ECO:0000313" key="3">
    <source>
        <dbReference type="Proteomes" id="UP000198243"/>
    </source>
</evidence>
<reference evidence="3" key="1">
    <citation type="submission" date="2016-06" db="EMBL/GenBank/DDBJ databases">
        <authorList>
            <person name="Varghese N."/>
            <person name="Submissions Spin"/>
        </authorList>
    </citation>
    <scope>NUCLEOTIDE SEQUENCE [LARGE SCALE GENOMIC DNA]</scope>
    <source>
        <strain evidence="3">DSM 44875</strain>
    </source>
</reference>
<dbReference type="Proteomes" id="UP000198243">
    <property type="component" value="Chromosome I"/>
</dbReference>
<dbReference type="PANTHER" id="PTHR34599">
    <property type="entry name" value="PEROXIDASE-RELATED"/>
    <property type="match status" value="1"/>
</dbReference>
<dbReference type="InterPro" id="IPR052559">
    <property type="entry name" value="V-haloperoxidase"/>
</dbReference>
<evidence type="ECO:0000256" key="1">
    <source>
        <dbReference type="SAM" id="SignalP"/>
    </source>
</evidence>
<dbReference type="InterPro" id="IPR036938">
    <property type="entry name" value="PAP2/HPO_sf"/>
</dbReference>
<keyword evidence="1" id="KW-0732">Signal</keyword>
<dbReference type="EMBL" id="LT607412">
    <property type="protein sequence ID" value="SCF04785.1"/>
    <property type="molecule type" value="Genomic_DNA"/>
</dbReference>
<accession>A0A1C4X8V9</accession>
<protein>
    <submittedName>
        <fullName evidence="2">PAP2 superfamily protein</fullName>
    </submittedName>
</protein>
<dbReference type="PANTHER" id="PTHR34599:SF1">
    <property type="entry name" value="PHOSPHATIDIC ACID PHOSPHATASE TYPE 2_HALOPEROXIDASE DOMAIN-CONTAINING PROTEIN"/>
    <property type="match status" value="1"/>
</dbReference>
<dbReference type="CDD" id="cd03398">
    <property type="entry name" value="PAP2_haloperoxidase"/>
    <property type="match status" value="1"/>
</dbReference>
<feature type="chain" id="PRO_5038860382" evidence="1">
    <location>
        <begin position="30"/>
        <end position="433"/>
    </location>
</feature>
<keyword evidence="3" id="KW-1185">Reference proteome</keyword>
<feature type="signal peptide" evidence="1">
    <location>
        <begin position="1"/>
        <end position="29"/>
    </location>
</feature>